<gene>
    <name evidence="4" type="ORF">HUG20_13085</name>
</gene>
<evidence type="ECO:0000313" key="4">
    <source>
        <dbReference type="EMBL" id="QQK80734.1"/>
    </source>
</evidence>
<name>A0A7T7CG33_9BACI</name>
<feature type="signal peptide" evidence="2">
    <location>
        <begin position="1"/>
        <end position="26"/>
    </location>
</feature>
<sequence>MSMRRPFTFIFVPFLFLFACSSDNEAAENASEDQDEGEETSENDIPAVELEQEAILQAGPGVITGDYLSQEYEMDDYDEVEEGILEDFETYATEQAEASNPEKWLAVMVHTLGADHQEVFEPIDTFDVTYDEFTLPDGRSLQELEDEEIEEEMEKDVNVAILVDASGSMNEEVDGGVKMDLAKDATQSFVDDLPEETNVMLQAYGHEGDNTNDGKEESCAAIENVYPLSPLDEDDFDEALESFDATGWTPLADAITQAGDDLQEESAENADHFIYVISDGIETCDGDPIAAAEDLADTGIDFNVHILGFDIPDDEHEQLEDIADVTDGEYSSVYTEQELDEAVNETWADAIGTSQWLWWAAGNITDSNFESVDFHAELRDLGSDATQLRRQENSRLQAAARQLEEENLINDEERDELDALIDERDDYISEFVDDSYDDIHQEIIDERERVQDIIRDIRDEYSDWDGF</sequence>
<dbReference type="AlphaFoldDB" id="A0A7T7CG33"/>
<dbReference type="SUPFAM" id="SSF53300">
    <property type="entry name" value="vWA-like"/>
    <property type="match status" value="1"/>
</dbReference>
<evidence type="ECO:0000256" key="1">
    <source>
        <dbReference type="SAM" id="Coils"/>
    </source>
</evidence>
<evidence type="ECO:0000313" key="5">
    <source>
        <dbReference type="Proteomes" id="UP000595349"/>
    </source>
</evidence>
<feature type="coiled-coil region" evidence="1">
    <location>
        <begin position="386"/>
        <end position="460"/>
    </location>
</feature>
<keyword evidence="1" id="KW-0175">Coiled coil</keyword>
<feature type="chain" id="PRO_5032693685" evidence="2">
    <location>
        <begin position="27"/>
        <end position="467"/>
    </location>
</feature>
<proteinExistence type="predicted"/>
<dbReference type="PROSITE" id="PS51257">
    <property type="entry name" value="PROKAR_LIPOPROTEIN"/>
    <property type="match status" value="1"/>
</dbReference>
<reference evidence="4 5" key="1">
    <citation type="submission" date="2020-06" db="EMBL/GenBank/DDBJ databases">
        <title>Genomic analysis of Salicibibacter sp. NKC21-4.</title>
        <authorList>
            <person name="Oh Y.J."/>
        </authorList>
    </citation>
    <scope>NUCLEOTIDE SEQUENCE [LARGE SCALE GENOMIC DNA]</scope>
    <source>
        <strain evidence="4 5">NKC21-4</strain>
    </source>
</reference>
<dbReference type="RefSeq" id="WP_200085101.1">
    <property type="nucleotide sequence ID" value="NZ_CP054706.1"/>
</dbReference>
<evidence type="ECO:0000259" key="3">
    <source>
        <dbReference type="PROSITE" id="PS50234"/>
    </source>
</evidence>
<evidence type="ECO:0000256" key="2">
    <source>
        <dbReference type="SAM" id="SignalP"/>
    </source>
</evidence>
<dbReference type="InterPro" id="IPR036465">
    <property type="entry name" value="vWFA_dom_sf"/>
</dbReference>
<dbReference type="EMBL" id="CP054706">
    <property type="protein sequence ID" value="QQK80734.1"/>
    <property type="molecule type" value="Genomic_DNA"/>
</dbReference>
<organism evidence="4 5">
    <name type="scientific">Salicibibacter cibi</name>
    <dbReference type="NCBI Taxonomy" id="2743001"/>
    <lineage>
        <taxon>Bacteria</taxon>
        <taxon>Bacillati</taxon>
        <taxon>Bacillota</taxon>
        <taxon>Bacilli</taxon>
        <taxon>Bacillales</taxon>
        <taxon>Bacillaceae</taxon>
        <taxon>Salicibibacter</taxon>
    </lineage>
</organism>
<dbReference type="Gene3D" id="3.40.50.410">
    <property type="entry name" value="von Willebrand factor, type A domain"/>
    <property type="match status" value="1"/>
</dbReference>
<feature type="domain" description="VWFA" evidence="3">
    <location>
        <begin position="158"/>
        <end position="351"/>
    </location>
</feature>
<protein>
    <submittedName>
        <fullName evidence="4">VWA domain-containing protein</fullName>
    </submittedName>
</protein>
<keyword evidence="5" id="KW-1185">Reference proteome</keyword>
<keyword evidence="2" id="KW-0732">Signal</keyword>
<accession>A0A7T7CG33</accession>
<dbReference type="Pfam" id="PF00092">
    <property type="entry name" value="VWA"/>
    <property type="match status" value="1"/>
</dbReference>
<dbReference type="PROSITE" id="PS50234">
    <property type="entry name" value="VWFA"/>
    <property type="match status" value="1"/>
</dbReference>
<dbReference type="Proteomes" id="UP000595349">
    <property type="component" value="Chromosome"/>
</dbReference>
<dbReference type="SMART" id="SM00327">
    <property type="entry name" value="VWA"/>
    <property type="match status" value="1"/>
</dbReference>
<dbReference type="InterPro" id="IPR002035">
    <property type="entry name" value="VWF_A"/>
</dbReference>
<dbReference type="KEGG" id="scib:HUG20_13085"/>